<dbReference type="Pfam" id="PF00582">
    <property type="entry name" value="Usp"/>
    <property type="match status" value="1"/>
</dbReference>
<keyword evidence="4" id="KW-1185">Reference proteome</keyword>
<evidence type="ECO:0000313" key="3">
    <source>
        <dbReference type="EMBL" id="AOW22054.1"/>
    </source>
</evidence>
<reference evidence="3 4" key="1">
    <citation type="submission" date="2016-10" db="EMBL/GenBank/DDBJ databases">
        <title>Lutibacter sp. LPB0138, isolated from marine gastropod.</title>
        <authorList>
            <person name="Kim E."/>
            <person name="Yi H."/>
        </authorList>
    </citation>
    <scope>NUCLEOTIDE SEQUENCE [LARGE SCALE GENOMIC DNA]</scope>
    <source>
        <strain evidence="3 4">LPB0138</strain>
    </source>
</reference>
<name>A0A1D8PBU3_9FLAO</name>
<evidence type="ECO:0000313" key="4">
    <source>
        <dbReference type="Proteomes" id="UP000176050"/>
    </source>
</evidence>
<dbReference type="Gene3D" id="3.40.50.12370">
    <property type="match status" value="1"/>
</dbReference>
<dbReference type="CDD" id="cd00293">
    <property type="entry name" value="USP-like"/>
    <property type="match status" value="1"/>
</dbReference>
<dbReference type="KEGG" id="lul:LPB138_08285"/>
<dbReference type="STRING" id="1850246.LPB138_08285"/>
<dbReference type="AlphaFoldDB" id="A0A1D8PBU3"/>
<dbReference type="PANTHER" id="PTHR46268">
    <property type="entry name" value="STRESS RESPONSE PROTEIN NHAX"/>
    <property type="match status" value="1"/>
</dbReference>
<dbReference type="Proteomes" id="UP000176050">
    <property type="component" value="Chromosome"/>
</dbReference>
<comment type="similarity">
    <text evidence="1">Belongs to the universal stress protein A family.</text>
</comment>
<feature type="domain" description="UspA" evidence="2">
    <location>
        <begin position="1"/>
        <end position="146"/>
    </location>
</feature>
<dbReference type="InterPro" id="IPR006015">
    <property type="entry name" value="Universal_stress_UspA"/>
</dbReference>
<dbReference type="EMBL" id="CP017478">
    <property type="protein sequence ID" value="AOW22054.1"/>
    <property type="molecule type" value="Genomic_DNA"/>
</dbReference>
<sequence>MKNILIPTDFSDNSWNAIEYALNFFENSTCNFYILHIDRISDFVGGESPYIPTEEIIDKVFTKPSKEKLEQLLKKIDKLPLNPKHRFFTQTDYNLFIDSIRSHVAEKKIDFIVMGTKGASGIKKFIIGSNTGDVITKVQCNALIIPENAKYVKPNEIAFPTDFTFFYPTETLKPISEILELHDSAIRILHINKKKIQLNDDQLRNKDYLEDYFGKFKHSFHFLTNKHIEDAIQCFVESRNIDLITMVAKNLNYFQKILFHPTVQEISYHTDVPFLVLHE</sequence>
<accession>A0A1D8PBU3</accession>
<evidence type="ECO:0000256" key="1">
    <source>
        <dbReference type="ARBA" id="ARBA00008791"/>
    </source>
</evidence>
<dbReference type="OrthoDB" id="9788959at2"/>
<proteinExistence type="inferred from homology"/>
<dbReference type="PANTHER" id="PTHR46268:SF6">
    <property type="entry name" value="UNIVERSAL STRESS PROTEIN UP12"/>
    <property type="match status" value="1"/>
</dbReference>
<dbReference type="PRINTS" id="PR01438">
    <property type="entry name" value="UNVRSLSTRESS"/>
</dbReference>
<protein>
    <submittedName>
        <fullName evidence="3">Universal stress protein</fullName>
    </submittedName>
</protein>
<dbReference type="InterPro" id="IPR006016">
    <property type="entry name" value="UspA"/>
</dbReference>
<organism evidence="3 4">
    <name type="scientific">Urechidicola croceus</name>
    <dbReference type="NCBI Taxonomy" id="1850246"/>
    <lineage>
        <taxon>Bacteria</taxon>
        <taxon>Pseudomonadati</taxon>
        <taxon>Bacteroidota</taxon>
        <taxon>Flavobacteriia</taxon>
        <taxon>Flavobacteriales</taxon>
        <taxon>Flavobacteriaceae</taxon>
        <taxon>Urechidicola</taxon>
    </lineage>
</organism>
<dbReference type="SUPFAM" id="SSF52402">
    <property type="entry name" value="Adenine nucleotide alpha hydrolases-like"/>
    <property type="match status" value="2"/>
</dbReference>
<dbReference type="RefSeq" id="WP_070238213.1">
    <property type="nucleotide sequence ID" value="NZ_CP017478.1"/>
</dbReference>
<gene>
    <name evidence="3" type="ORF">LPB138_08285</name>
</gene>
<evidence type="ECO:0000259" key="2">
    <source>
        <dbReference type="Pfam" id="PF00582"/>
    </source>
</evidence>